<comment type="caution">
    <text evidence="1">The sequence shown here is derived from an EMBL/GenBank/DDBJ whole genome shotgun (WGS) entry which is preliminary data.</text>
</comment>
<dbReference type="Proteomes" id="UP000194360">
    <property type="component" value="Unassembled WGS sequence"/>
</dbReference>
<dbReference type="STRING" id="2074.BG845_00789"/>
<gene>
    <name evidence="1" type="ORF">BG845_00789</name>
</gene>
<evidence type="ECO:0000313" key="1">
    <source>
        <dbReference type="EMBL" id="OSY43184.1"/>
    </source>
</evidence>
<dbReference type="EMBL" id="MIGB01000003">
    <property type="protein sequence ID" value="OSY43184.1"/>
    <property type="molecule type" value="Genomic_DNA"/>
</dbReference>
<organism evidence="1 2">
    <name type="scientific">Pseudonocardia autotrophica</name>
    <name type="common">Amycolata autotrophica</name>
    <name type="synonym">Nocardia autotrophica</name>
    <dbReference type="NCBI Taxonomy" id="2074"/>
    <lineage>
        <taxon>Bacteria</taxon>
        <taxon>Bacillati</taxon>
        <taxon>Actinomycetota</taxon>
        <taxon>Actinomycetes</taxon>
        <taxon>Pseudonocardiales</taxon>
        <taxon>Pseudonocardiaceae</taxon>
        <taxon>Pseudonocardia</taxon>
    </lineage>
</organism>
<dbReference type="AlphaFoldDB" id="A0A1Y2N6U9"/>
<accession>A0A1Y2N6U9</accession>
<keyword evidence="2" id="KW-1185">Reference proteome</keyword>
<protein>
    <submittedName>
        <fullName evidence="1">Uncharacterized protein</fullName>
    </submittedName>
</protein>
<evidence type="ECO:0000313" key="2">
    <source>
        <dbReference type="Proteomes" id="UP000194360"/>
    </source>
</evidence>
<sequence length="62" mass="6819">MIMLCERCYGPIDPDTEGHYRLSHIDHADSAGNITWREAAVHTAACAAAGSRFTAEWQDRAA</sequence>
<proteinExistence type="predicted"/>
<reference evidence="1 2" key="1">
    <citation type="submission" date="2016-09" db="EMBL/GenBank/DDBJ databases">
        <title>Pseudonocardia autotrophica DSM535, a candidate organism with high potential of specific P450 cytochromes.</title>
        <authorList>
            <person name="Grumaz C."/>
            <person name="Vainshtein Y."/>
            <person name="Kirstahler P."/>
            <person name="Sohn K."/>
        </authorList>
    </citation>
    <scope>NUCLEOTIDE SEQUENCE [LARGE SCALE GENOMIC DNA]</scope>
    <source>
        <strain evidence="1 2">DSM 535</strain>
    </source>
</reference>
<name>A0A1Y2N6U9_PSEAH</name>